<organism evidence="2">
    <name type="scientific">viral metagenome</name>
    <dbReference type="NCBI Taxonomy" id="1070528"/>
    <lineage>
        <taxon>unclassified sequences</taxon>
        <taxon>metagenomes</taxon>
        <taxon>organismal metagenomes</taxon>
    </lineage>
</organism>
<name>A0A6C0CFW7_9ZZZZ</name>
<dbReference type="InterPro" id="IPR030392">
    <property type="entry name" value="S74_ICA"/>
</dbReference>
<evidence type="ECO:0000259" key="1">
    <source>
        <dbReference type="PROSITE" id="PS51688"/>
    </source>
</evidence>
<sequence>MDYNRIQIDSIGIGLEINSNLDFIKYDYINTRLAVAETIPPSAINDTNKLNHIYKLVVSDNNTGVNISRTDLNNNTDSAFVVNGNILCTGAIHASNITISSSISPTSTLSEIINEISANSLFYQIRDYTQYNIYTNYNVTLGTINDANNNTNALKIAKNCNGSVSNIQLVIANNEVVNYIPSQISLGIIGNSSDSPAHIITSFNMPLHFNVNNSNQSIDSLYINPNGDQINKSQHPTYVNSNYPQLAIDTNNVVLVNLDTISQPITYINYTKNTMSIDTSNITEFPNFYVNGTMFANKIIMYDYFTQTNKNLDSIYVRQAGLTLNANQIYGGTFNKAEFYFNSNIQIGDPTSSYKLNVYGDAKITSNLTTSNITTTDLKVLGNFEVSGNNNGTTCDFNRPVNFSSTVTFNDQINADVITVNNLNVAGNITYGGNLLGSFSNSSNSSLISSITSNLNLTGILGVGVKVQNVDIVYNNNILNVYKQPGTANKNKFEIFLQDLTIQASSKAYIGHNELNSLCSQTDNSLIILTQANSTWNNIYFYAGKNKTDLKQLVPNLAIMENNKIGINTIKPTKTLEVNGEILAKDYYVTDVNSNTYKCKLPVIYTDNSINIDSLNVGVNQFLNTSNRKQLNVVGGINSYDGYYENELRIATFKYINSNSAWNQNAHIGIGVSNKDSNITIPLQIKNNVYDQKSINNSVISFYRASVNSVYSGIDFCDDPSNLNDVNKNKWYIYKKHVANEANFAGPLQIGYMMNSYNPSKSCINFYYNRFNSTYFIDINNSKTYNENINTSNIVNVNGNVKIIGDLNIEGSVNITGNYKFNNNNITFAPNPLTTIINKIYAMGNEGTMYLDTVLTSNNALNISTNIYTLSSNINSNVSNIFYNSNYNINIPNSQSNSLLASNISNLQSNVNANINNYLYKANDIIVNSNVSSIFGSTINTYIQNNYVSNLTDFHIYSNIIFNSVYVTSNIIIQNSSNNLISSSNTFLISSNIYSTLSNISTTFKSYLNIAYNYNNLTQQLYYLTLNTYASISNSYSNITSTTDINGILTTGNSNVLISSNIYVNSSNYYKTLSNIDINNNNYINDAFSNLSLSSNIYSYSSNKLVEINRLSVASWVNSNLLYYSTINCNISTNNYVISSNINNSIITKYGQFYTNLLTPSVYQPISITSSTTAQINFNNTNTIYNNIITERAIYLPVSKNNSNFSSNIYNTIITYDRTSPVLLTLYTLLTIQSGITDIYTIITNNKNLYASYKTAAISLLSNYNYLVLINDVIKTANDNNINLINYITNLIDEIYNDIIYLNNFIQISNYNKYQFIDISYSITNKYIVFINKTYEYANSCYVLSDAINTLIGNNIANAISLIEVLNAAILNTNNALKSAWDVSLNITDFYNLVYSMNTIVKETEINTHQQDINTNNTDVIIVGNLIKLYPKNTLIVGYNSISSRWADSINDINKNSPFYTFNDNFDSCTGSFNCRGKTFMNISTPTKLSLKTCANIDINLVDTAERTGIDNSIIDNVKFKVSHITNRTSTSSSIGSYENNTLFEIIPKATSSPFLSCYTTTSNTNIVNIGSGQFYNNDTNYKCLYEDAVLHINDSTPNYLLKLTNISSTPVKIGIKQNNFLNNWDLLINNNFNFNFNNSNILNINSNNIITNTTLNVNSYSNAPSIILTNQYSNLGTIITSSNLNILTDFNINYTTTGVKYSLKTPIPNYEVQKTLFSVNSNIVTSNIIYNFSNVYANYIDVDNATNNFKFDINNLKYNLLPPIISYDSNLSYVNNNYETKTVNYDLSSGNYDNGNLTNINLSYIVPSSISYLFSSVKISIAGENVNILTNIAEPSYDSSDYGSNLLVFTYHNINFSNIIVYNKYSQFIINEIDVTLTAYSHNLLRYDNSVPTSIYNNYSNIISTTVTNNHFDNPQITINNTFHYLRTDTSYGLSTSSFVEYVEKQYELILFGMRKYIPINVLIYDIYDIYINNSVSPSIPITVPINLINTVIKLPTIKQQNIYNRFHNIYSYTNDYEIYLDNYKLLNIDEKGTLKTSGNIETNNIYLTGNIYNSKGVSLYDNVLSIIENISSNVNFELNTKNIILNPSVYNRDNYKGGVIINGDNMNPTSNNLFQINNFPDNNNFITLNSCTDTALIHFNTNFQNVNNIYKIGTNQSNFVISILNNSNTYYDNNLYISNNNQYTDAIICEYKSTTNDFNIYLNGLLYSYSDLRLKKDIKNIENALDKLCSLNGVTYNLIDDKDIDNSKRQTGLIAQEVEKVLPEAVIVNKDGLYNLAYGNMAGLIVEAIKELKKEIDIIKKKVF</sequence>
<feature type="domain" description="Peptidase S74" evidence="1">
    <location>
        <begin position="2212"/>
        <end position="2305"/>
    </location>
</feature>
<accession>A0A6C0CFW7</accession>
<proteinExistence type="predicted"/>
<dbReference type="PROSITE" id="PS51688">
    <property type="entry name" value="ICA"/>
    <property type="match status" value="1"/>
</dbReference>
<protein>
    <recommendedName>
        <fullName evidence="1">Peptidase S74 domain-containing protein</fullName>
    </recommendedName>
</protein>
<dbReference type="Pfam" id="PF13884">
    <property type="entry name" value="Peptidase_S74"/>
    <property type="match status" value="1"/>
</dbReference>
<reference evidence="2" key="1">
    <citation type="journal article" date="2020" name="Nature">
        <title>Giant virus diversity and host interactions through global metagenomics.</title>
        <authorList>
            <person name="Schulz F."/>
            <person name="Roux S."/>
            <person name="Paez-Espino D."/>
            <person name="Jungbluth S."/>
            <person name="Walsh D.A."/>
            <person name="Denef V.J."/>
            <person name="McMahon K.D."/>
            <person name="Konstantinidis K.T."/>
            <person name="Eloe-Fadrosh E.A."/>
            <person name="Kyrpides N.C."/>
            <person name="Woyke T."/>
        </authorList>
    </citation>
    <scope>NUCLEOTIDE SEQUENCE</scope>
    <source>
        <strain evidence="2">GVMAG-M-3300020727-4</strain>
    </source>
</reference>
<evidence type="ECO:0000313" key="2">
    <source>
        <dbReference type="EMBL" id="QHT03042.1"/>
    </source>
</evidence>
<dbReference type="EMBL" id="MN739404">
    <property type="protein sequence ID" value="QHT03042.1"/>
    <property type="molecule type" value="Genomic_DNA"/>
</dbReference>